<dbReference type="NCBIfam" id="TIGR00186">
    <property type="entry name" value="rRNA_methyl_3"/>
    <property type="match status" value="1"/>
</dbReference>
<dbReference type="SUPFAM" id="SSF55315">
    <property type="entry name" value="L30e-like"/>
    <property type="match status" value="1"/>
</dbReference>
<keyword evidence="2" id="KW-0808">Transferase</keyword>
<evidence type="ECO:0000259" key="4">
    <source>
        <dbReference type="SMART" id="SM00967"/>
    </source>
</evidence>
<name>A0A6J7SM11_9ZZZZ</name>
<dbReference type="InterPro" id="IPR029064">
    <property type="entry name" value="Ribosomal_eL30-like_sf"/>
</dbReference>
<keyword evidence="1" id="KW-0489">Methyltransferase</keyword>
<feature type="domain" description="RNA 2-O ribose methyltransferase substrate binding" evidence="4">
    <location>
        <begin position="84"/>
        <end position="160"/>
    </location>
</feature>
<reference evidence="5" key="1">
    <citation type="submission" date="2020-05" db="EMBL/GenBank/DDBJ databases">
        <authorList>
            <person name="Chiriac C."/>
            <person name="Salcher M."/>
            <person name="Ghai R."/>
            <person name="Kavagutti S V."/>
        </authorList>
    </citation>
    <scope>NUCLEOTIDE SEQUENCE</scope>
</reference>
<dbReference type="GO" id="GO:0003723">
    <property type="term" value="F:RNA binding"/>
    <property type="evidence" value="ECO:0007669"/>
    <property type="project" value="InterPro"/>
</dbReference>
<dbReference type="InterPro" id="IPR029028">
    <property type="entry name" value="Alpha/beta_knot_MTases"/>
</dbReference>
<dbReference type="InterPro" id="IPR004441">
    <property type="entry name" value="rRNA_MeTrfase_TrmH"/>
</dbReference>
<dbReference type="CDD" id="cd18103">
    <property type="entry name" value="SpoU-like_RlmB"/>
    <property type="match status" value="1"/>
</dbReference>
<dbReference type="InterPro" id="IPR013123">
    <property type="entry name" value="SpoU_subst-bd"/>
</dbReference>
<dbReference type="GO" id="GO:0032259">
    <property type="term" value="P:methylation"/>
    <property type="evidence" value="ECO:0007669"/>
    <property type="project" value="UniProtKB-KW"/>
</dbReference>
<accession>A0A6J7SM11</accession>
<evidence type="ECO:0000256" key="2">
    <source>
        <dbReference type="ARBA" id="ARBA00022679"/>
    </source>
</evidence>
<dbReference type="PANTHER" id="PTHR46429">
    <property type="entry name" value="23S RRNA (GUANOSINE-2'-O-)-METHYLTRANSFERASE RLMB"/>
    <property type="match status" value="1"/>
</dbReference>
<dbReference type="GO" id="GO:0005829">
    <property type="term" value="C:cytosol"/>
    <property type="evidence" value="ECO:0007669"/>
    <property type="project" value="TreeGrafter"/>
</dbReference>
<dbReference type="Pfam" id="PF00588">
    <property type="entry name" value="SpoU_methylase"/>
    <property type="match status" value="1"/>
</dbReference>
<dbReference type="SMART" id="SM00967">
    <property type="entry name" value="SpoU_sub_bind"/>
    <property type="match status" value="1"/>
</dbReference>
<evidence type="ECO:0000256" key="1">
    <source>
        <dbReference type="ARBA" id="ARBA00022603"/>
    </source>
</evidence>
<protein>
    <submittedName>
        <fullName evidence="5">Unannotated protein</fullName>
    </submittedName>
</protein>
<dbReference type="AlphaFoldDB" id="A0A6J7SM11"/>
<gene>
    <name evidence="5" type="ORF">UFOPK4237_01518</name>
</gene>
<organism evidence="5">
    <name type="scientific">freshwater metagenome</name>
    <dbReference type="NCBI Taxonomy" id="449393"/>
    <lineage>
        <taxon>unclassified sequences</taxon>
        <taxon>metagenomes</taxon>
        <taxon>ecological metagenomes</taxon>
    </lineage>
</organism>
<sequence length="319" mass="33291">MAGNSQRRGAMRNPGSKKGAVVGSGAQRRKQLVGKGPTPKATERPYHQAAKRKGAKDRAAENPSRSSTSSSGGRRPAKREDSSMLMGRNAVVEGLRASVPGKCLYLQTKVEADDRWRESLRRAISANIPVLEVTKIELDRMTDGGVHQGMVLAVPPYEYAELSEVSGSALLVALDGVTDSRNLGAIARSAAAFGSGGIVVPARRSAGVTAGAWKTSAGALARVPVAQVTNLTRALIALQGKGYTVVGLAAEAEHTLADLPKRVLSEPIVIVIGSEGKGLSRLVAETCDWQVRIDMAVGNESLNASVAAGIALHAVSSSR</sequence>
<dbReference type="Pfam" id="PF08032">
    <property type="entry name" value="SpoU_sub_bind"/>
    <property type="match status" value="1"/>
</dbReference>
<dbReference type="SUPFAM" id="SSF75217">
    <property type="entry name" value="alpha/beta knot"/>
    <property type="match status" value="1"/>
</dbReference>
<dbReference type="GO" id="GO:0008173">
    <property type="term" value="F:RNA methyltransferase activity"/>
    <property type="evidence" value="ECO:0007669"/>
    <property type="project" value="InterPro"/>
</dbReference>
<proteinExistence type="predicted"/>
<evidence type="ECO:0000313" key="5">
    <source>
        <dbReference type="EMBL" id="CAB5042389.1"/>
    </source>
</evidence>
<dbReference type="Gene3D" id="3.40.1280.10">
    <property type="match status" value="1"/>
</dbReference>
<dbReference type="InterPro" id="IPR001537">
    <property type="entry name" value="SpoU_MeTrfase"/>
</dbReference>
<feature type="region of interest" description="Disordered" evidence="3">
    <location>
        <begin position="1"/>
        <end position="86"/>
    </location>
</feature>
<dbReference type="InterPro" id="IPR029026">
    <property type="entry name" value="tRNA_m1G_MTases_N"/>
</dbReference>
<dbReference type="GO" id="GO:0006396">
    <property type="term" value="P:RNA processing"/>
    <property type="evidence" value="ECO:0007669"/>
    <property type="project" value="InterPro"/>
</dbReference>
<feature type="compositionally biased region" description="Low complexity" evidence="3">
    <location>
        <begin position="64"/>
        <end position="74"/>
    </location>
</feature>
<evidence type="ECO:0000256" key="3">
    <source>
        <dbReference type="SAM" id="MobiDB-lite"/>
    </source>
</evidence>
<dbReference type="Gene3D" id="3.30.1330.30">
    <property type="match status" value="1"/>
</dbReference>
<dbReference type="PANTHER" id="PTHR46429:SF1">
    <property type="entry name" value="23S RRNA (GUANOSINE-2'-O-)-METHYLTRANSFERASE RLMB"/>
    <property type="match status" value="1"/>
</dbReference>
<dbReference type="EMBL" id="CAFBPZ010000137">
    <property type="protein sequence ID" value="CAB5042389.1"/>
    <property type="molecule type" value="Genomic_DNA"/>
</dbReference>